<name>X0X5V9_9ZZZZ</name>
<sequence length="181" mass="20553">MGVETTHPQYDRRAPQWVVMRDTSAGEDVIKEKGKEYLPMLGGQQEDQYQAYKMRAEYYNATGRTIDGLSGMVFRKPPQRVHPKGMDPFMEDVTLDGLEFQPFAEMVVEEVLTTARAGILVDFPVVPEGQVTRASAEAMGLQPFWHLFKAEAILNWKTSRIGTRTLLSEVRVMEEIEEPGE</sequence>
<accession>X0X5V9</accession>
<dbReference type="AlphaFoldDB" id="X0X5V9"/>
<organism evidence="1">
    <name type="scientific">marine sediment metagenome</name>
    <dbReference type="NCBI Taxonomy" id="412755"/>
    <lineage>
        <taxon>unclassified sequences</taxon>
        <taxon>metagenomes</taxon>
        <taxon>ecological metagenomes</taxon>
    </lineage>
</organism>
<comment type="caution">
    <text evidence="1">The sequence shown here is derived from an EMBL/GenBank/DDBJ whole genome shotgun (WGS) entry which is preliminary data.</text>
</comment>
<feature type="non-terminal residue" evidence="1">
    <location>
        <position position="181"/>
    </location>
</feature>
<evidence type="ECO:0000313" key="1">
    <source>
        <dbReference type="EMBL" id="GAG20386.1"/>
    </source>
</evidence>
<dbReference type="EMBL" id="BARS01038243">
    <property type="protein sequence ID" value="GAG20386.1"/>
    <property type="molecule type" value="Genomic_DNA"/>
</dbReference>
<gene>
    <name evidence="1" type="ORF">S01H1_58538</name>
</gene>
<protein>
    <submittedName>
        <fullName evidence="1">Uncharacterized protein</fullName>
    </submittedName>
</protein>
<reference evidence="1" key="1">
    <citation type="journal article" date="2014" name="Front. Microbiol.">
        <title>High frequency of phylogenetically diverse reductive dehalogenase-homologous genes in deep subseafloor sedimentary metagenomes.</title>
        <authorList>
            <person name="Kawai M."/>
            <person name="Futagami T."/>
            <person name="Toyoda A."/>
            <person name="Takaki Y."/>
            <person name="Nishi S."/>
            <person name="Hori S."/>
            <person name="Arai W."/>
            <person name="Tsubouchi T."/>
            <person name="Morono Y."/>
            <person name="Uchiyama I."/>
            <person name="Ito T."/>
            <person name="Fujiyama A."/>
            <person name="Inagaki F."/>
            <person name="Takami H."/>
        </authorList>
    </citation>
    <scope>NUCLEOTIDE SEQUENCE</scope>
    <source>
        <strain evidence="1">Expedition CK06-06</strain>
    </source>
</reference>
<proteinExistence type="predicted"/>